<proteinExistence type="predicted"/>
<dbReference type="GO" id="GO:0003677">
    <property type="term" value="F:DNA binding"/>
    <property type="evidence" value="ECO:0007669"/>
    <property type="project" value="InterPro"/>
</dbReference>
<evidence type="ECO:0000256" key="1">
    <source>
        <dbReference type="ARBA" id="ARBA00023172"/>
    </source>
</evidence>
<dbReference type="InterPro" id="IPR050090">
    <property type="entry name" value="Tyrosine_recombinase_XerCD"/>
</dbReference>
<comment type="caution">
    <text evidence="3">The sequence shown here is derived from an EMBL/GenBank/DDBJ whole genome shotgun (WGS) entry which is preliminary data.</text>
</comment>
<evidence type="ECO:0000259" key="2">
    <source>
        <dbReference type="PROSITE" id="PS51898"/>
    </source>
</evidence>
<accession>A0A5J4Q7A4</accession>
<evidence type="ECO:0000313" key="3">
    <source>
        <dbReference type="EMBL" id="KAA6317009.1"/>
    </source>
</evidence>
<dbReference type="CDD" id="cd01185">
    <property type="entry name" value="INTN1_C_like"/>
    <property type="match status" value="1"/>
</dbReference>
<dbReference type="InterPro" id="IPR011010">
    <property type="entry name" value="DNA_brk_join_enz"/>
</dbReference>
<protein>
    <submittedName>
        <fullName evidence="3">Tyrosine recombinase XerC</fullName>
    </submittedName>
</protein>
<sequence length="175" mass="19735">MSVKLSKLAHQISRDMFVLACFTGLAYVDIKNLTPEKIVTMENGSKWIQAQRKKTGTPFNVRLMDIPQTIIERYKDSQVSGQLLPVPSKGVADNALRYIHQKSELKQGLSFHMGRHTFASLITLSEGVPIETVSRMLGDKNIKTTQIYAEVSHDKILQDMKILSGRIAGKYTWID</sequence>
<dbReference type="Pfam" id="PF00589">
    <property type="entry name" value="Phage_integrase"/>
    <property type="match status" value="1"/>
</dbReference>
<reference evidence="3" key="1">
    <citation type="submission" date="2019-03" db="EMBL/GenBank/DDBJ databases">
        <title>Single cell metagenomics reveals metabolic interactions within the superorganism composed of flagellate Streblomastix strix and complex community of Bacteroidetes bacteria on its surface.</title>
        <authorList>
            <person name="Treitli S.C."/>
            <person name="Kolisko M."/>
            <person name="Husnik F."/>
            <person name="Keeling P."/>
            <person name="Hampl V."/>
        </authorList>
    </citation>
    <scope>NUCLEOTIDE SEQUENCE</scope>
    <source>
        <strain evidence="3">STM</strain>
    </source>
</reference>
<dbReference type="AlphaFoldDB" id="A0A5J4Q7A4"/>
<dbReference type="InterPro" id="IPR013762">
    <property type="entry name" value="Integrase-like_cat_sf"/>
</dbReference>
<keyword evidence="1" id="KW-0233">DNA recombination</keyword>
<feature type="domain" description="Tyr recombinase" evidence="2">
    <location>
        <begin position="1"/>
        <end position="161"/>
    </location>
</feature>
<dbReference type="PANTHER" id="PTHR30349:SF64">
    <property type="entry name" value="PROPHAGE INTEGRASE INTD-RELATED"/>
    <property type="match status" value="1"/>
</dbReference>
<dbReference type="SUPFAM" id="SSF56349">
    <property type="entry name" value="DNA breaking-rejoining enzymes"/>
    <property type="match status" value="1"/>
</dbReference>
<name>A0A5J4Q7A4_9ZZZZ</name>
<dbReference type="InterPro" id="IPR002104">
    <property type="entry name" value="Integrase_catalytic"/>
</dbReference>
<dbReference type="GO" id="GO:0015074">
    <property type="term" value="P:DNA integration"/>
    <property type="evidence" value="ECO:0007669"/>
    <property type="project" value="InterPro"/>
</dbReference>
<dbReference type="GO" id="GO:0006310">
    <property type="term" value="P:DNA recombination"/>
    <property type="evidence" value="ECO:0007669"/>
    <property type="project" value="UniProtKB-KW"/>
</dbReference>
<dbReference type="Gene3D" id="1.10.443.10">
    <property type="entry name" value="Intergrase catalytic core"/>
    <property type="match status" value="1"/>
</dbReference>
<organism evidence="3">
    <name type="scientific">termite gut metagenome</name>
    <dbReference type="NCBI Taxonomy" id="433724"/>
    <lineage>
        <taxon>unclassified sequences</taxon>
        <taxon>metagenomes</taxon>
        <taxon>organismal metagenomes</taxon>
    </lineage>
</organism>
<dbReference type="PANTHER" id="PTHR30349">
    <property type="entry name" value="PHAGE INTEGRASE-RELATED"/>
    <property type="match status" value="1"/>
</dbReference>
<gene>
    <name evidence="3" type="ORF">EZS27_032773</name>
</gene>
<dbReference type="EMBL" id="SNRY01004673">
    <property type="protein sequence ID" value="KAA6317009.1"/>
    <property type="molecule type" value="Genomic_DNA"/>
</dbReference>
<dbReference type="PROSITE" id="PS51898">
    <property type="entry name" value="TYR_RECOMBINASE"/>
    <property type="match status" value="1"/>
</dbReference>